<protein>
    <submittedName>
        <fullName evidence="9">DMT family transporter</fullName>
    </submittedName>
</protein>
<feature type="compositionally biased region" description="Basic and acidic residues" evidence="6">
    <location>
        <begin position="319"/>
        <end position="329"/>
    </location>
</feature>
<evidence type="ECO:0000256" key="6">
    <source>
        <dbReference type="SAM" id="MobiDB-lite"/>
    </source>
</evidence>
<dbReference type="InterPro" id="IPR050638">
    <property type="entry name" value="AA-Vitamin_Transporters"/>
</dbReference>
<keyword evidence="5 7" id="KW-0472">Membrane</keyword>
<evidence type="ECO:0000256" key="3">
    <source>
        <dbReference type="ARBA" id="ARBA00022692"/>
    </source>
</evidence>
<feature type="transmembrane region" description="Helical" evidence="7">
    <location>
        <begin position="288"/>
        <end position="306"/>
    </location>
</feature>
<feature type="domain" description="EamA" evidence="8">
    <location>
        <begin position="167"/>
        <end position="304"/>
    </location>
</feature>
<feature type="transmembrane region" description="Helical" evidence="7">
    <location>
        <begin position="228"/>
        <end position="252"/>
    </location>
</feature>
<feature type="region of interest" description="Disordered" evidence="6">
    <location>
        <begin position="308"/>
        <end position="345"/>
    </location>
</feature>
<feature type="transmembrane region" description="Helical" evidence="7">
    <location>
        <begin position="108"/>
        <end position="131"/>
    </location>
</feature>
<accession>A0ABW6FL85</accession>
<dbReference type="InterPro" id="IPR000620">
    <property type="entry name" value="EamA_dom"/>
</dbReference>
<feature type="transmembrane region" description="Helical" evidence="7">
    <location>
        <begin position="84"/>
        <end position="102"/>
    </location>
</feature>
<evidence type="ECO:0000313" key="10">
    <source>
        <dbReference type="Proteomes" id="UP001598448"/>
    </source>
</evidence>
<keyword evidence="10" id="KW-1185">Reference proteome</keyword>
<evidence type="ECO:0000256" key="2">
    <source>
        <dbReference type="ARBA" id="ARBA00007362"/>
    </source>
</evidence>
<dbReference type="Pfam" id="PF00892">
    <property type="entry name" value="EamA"/>
    <property type="match status" value="2"/>
</dbReference>
<dbReference type="PANTHER" id="PTHR32322:SF2">
    <property type="entry name" value="EAMA DOMAIN-CONTAINING PROTEIN"/>
    <property type="match status" value="1"/>
</dbReference>
<evidence type="ECO:0000256" key="7">
    <source>
        <dbReference type="SAM" id="Phobius"/>
    </source>
</evidence>
<feature type="transmembrane region" description="Helical" evidence="7">
    <location>
        <begin position="264"/>
        <end position="282"/>
    </location>
</feature>
<keyword evidence="3 7" id="KW-0812">Transmembrane</keyword>
<evidence type="ECO:0000256" key="4">
    <source>
        <dbReference type="ARBA" id="ARBA00022989"/>
    </source>
</evidence>
<dbReference type="RefSeq" id="WP_386712704.1">
    <property type="nucleotide sequence ID" value="NZ_JBHXIJ010000064.1"/>
</dbReference>
<comment type="caution">
    <text evidence="9">The sequence shown here is derived from an EMBL/GenBank/DDBJ whole genome shotgun (WGS) entry which is preliminary data.</text>
</comment>
<name>A0ABW6FL85_9ACTN</name>
<dbReference type="PANTHER" id="PTHR32322">
    <property type="entry name" value="INNER MEMBRANE TRANSPORTER"/>
    <property type="match status" value="1"/>
</dbReference>
<dbReference type="InterPro" id="IPR037185">
    <property type="entry name" value="EmrE-like"/>
</dbReference>
<evidence type="ECO:0000259" key="8">
    <source>
        <dbReference type="Pfam" id="PF00892"/>
    </source>
</evidence>
<comment type="subcellular location">
    <subcellularLocation>
        <location evidence="1">Membrane</location>
        <topology evidence="1">Multi-pass membrane protein</topology>
    </subcellularLocation>
</comment>
<dbReference type="SUPFAM" id="SSF103481">
    <property type="entry name" value="Multidrug resistance efflux transporter EmrE"/>
    <property type="match status" value="2"/>
</dbReference>
<feature type="transmembrane region" description="Helical" evidence="7">
    <location>
        <begin position="46"/>
        <end position="63"/>
    </location>
</feature>
<evidence type="ECO:0000256" key="1">
    <source>
        <dbReference type="ARBA" id="ARBA00004141"/>
    </source>
</evidence>
<evidence type="ECO:0000313" key="9">
    <source>
        <dbReference type="EMBL" id="MFD5099684.1"/>
    </source>
</evidence>
<gene>
    <name evidence="9" type="ORF">ACFWJN_12025</name>
</gene>
<keyword evidence="4 7" id="KW-1133">Transmembrane helix</keyword>
<feature type="transmembrane region" description="Helical" evidence="7">
    <location>
        <begin position="168"/>
        <end position="185"/>
    </location>
</feature>
<reference evidence="9 10" key="1">
    <citation type="submission" date="2024-09" db="EMBL/GenBank/DDBJ databases">
        <title>The Natural Products Discovery Center: Release of the First 8490 Sequenced Strains for Exploring Actinobacteria Biosynthetic Diversity.</title>
        <authorList>
            <person name="Kalkreuter E."/>
            <person name="Kautsar S.A."/>
            <person name="Yang D."/>
            <person name="Bader C.D."/>
            <person name="Teijaro C.N."/>
            <person name="Fluegel L."/>
            <person name="Davis C.M."/>
            <person name="Simpson J.R."/>
            <person name="Lauterbach L."/>
            <person name="Steele A.D."/>
            <person name="Gui C."/>
            <person name="Meng S."/>
            <person name="Li G."/>
            <person name="Viehrig K."/>
            <person name="Ye F."/>
            <person name="Su P."/>
            <person name="Kiefer A.F."/>
            <person name="Nichols A."/>
            <person name="Cepeda A.J."/>
            <person name="Yan W."/>
            <person name="Fan B."/>
            <person name="Jiang Y."/>
            <person name="Adhikari A."/>
            <person name="Zheng C.-J."/>
            <person name="Schuster L."/>
            <person name="Cowan T.M."/>
            <person name="Smanski M.J."/>
            <person name="Chevrette M.G."/>
            <person name="De Carvalho L.P.S."/>
            <person name="Shen B."/>
        </authorList>
    </citation>
    <scope>NUCLEOTIDE SEQUENCE [LARGE SCALE GENOMIC DNA]</scope>
    <source>
        <strain evidence="9 10">NPDC058348</strain>
    </source>
</reference>
<organism evidence="9 10">
    <name type="scientific">Streptomyces albidochromogenes</name>
    <dbReference type="NCBI Taxonomy" id="329524"/>
    <lineage>
        <taxon>Bacteria</taxon>
        <taxon>Bacillati</taxon>
        <taxon>Actinomycetota</taxon>
        <taxon>Actinomycetes</taxon>
        <taxon>Kitasatosporales</taxon>
        <taxon>Streptomycetaceae</taxon>
        <taxon>Streptomyces</taxon>
    </lineage>
</organism>
<feature type="transmembrane region" description="Helical" evidence="7">
    <location>
        <begin position="12"/>
        <end position="34"/>
    </location>
</feature>
<sequence>MRSSTALSLRQGMFCVATAAIAWGTGGAVAAVLYDVGGIGPGAVSFWRFLGGLGLLLMLRALWRRRRSAPGRSLARCFLRNKGQVVATGFGLAVYQTAYFAAVQQAGLTVATMVTLGSGPVLVAVGSRLLLDERIGRAGAVAVVCGVLGLGLLMGGTDQNTGPDPLLGLGYAVLSAVGYAGVTLLGRASGRGREGGAFDAMVVAFAVGTLCLFPLALAEGWLPRTEHLFWTVASIGYLGLIPTALAYTLFFAGLSVVRATTASVIALVEPLTAAVIGVALLGDRVNPVVVTGMALLMCAVLCLSGAESSGNPADDDTQLPERTKPEESGAPRAPRAVKAVTIHHD</sequence>
<feature type="transmembrane region" description="Helical" evidence="7">
    <location>
        <begin position="197"/>
        <end position="216"/>
    </location>
</feature>
<proteinExistence type="inferred from homology"/>
<dbReference type="Gene3D" id="1.10.3730.20">
    <property type="match status" value="1"/>
</dbReference>
<evidence type="ECO:0000256" key="5">
    <source>
        <dbReference type="ARBA" id="ARBA00023136"/>
    </source>
</evidence>
<feature type="domain" description="EamA" evidence="8">
    <location>
        <begin position="12"/>
        <end position="153"/>
    </location>
</feature>
<comment type="similarity">
    <text evidence="2">Belongs to the EamA transporter family.</text>
</comment>
<feature type="transmembrane region" description="Helical" evidence="7">
    <location>
        <begin position="138"/>
        <end position="156"/>
    </location>
</feature>
<dbReference type="Proteomes" id="UP001598448">
    <property type="component" value="Unassembled WGS sequence"/>
</dbReference>
<dbReference type="EMBL" id="JBHXIJ010000064">
    <property type="protein sequence ID" value="MFD5099684.1"/>
    <property type="molecule type" value="Genomic_DNA"/>
</dbReference>